<evidence type="ECO:0000256" key="4">
    <source>
        <dbReference type="ARBA" id="ARBA00022833"/>
    </source>
</evidence>
<keyword evidence="7 9" id="KW-0371">Homeobox</keyword>
<accession>A0A6F9DKJ4</accession>
<dbReference type="Pfam" id="PF00046">
    <property type="entry name" value="Homeodomain"/>
    <property type="match status" value="1"/>
</dbReference>
<evidence type="ECO:0000256" key="2">
    <source>
        <dbReference type="ARBA" id="ARBA00022723"/>
    </source>
</evidence>
<dbReference type="PROSITE" id="PS50071">
    <property type="entry name" value="HOMEOBOX_2"/>
    <property type="match status" value="1"/>
</dbReference>
<keyword evidence="3" id="KW-0677">Repeat</keyword>
<evidence type="ECO:0000256" key="6">
    <source>
        <dbReference type="ARBA" id="ARBA00023125"/>
    </source>
</evidence>
<keyword evidence="5 10" id="KW-0440">LIM domain</keyword>
<dbReference type="PROSITE" id="PS00027">
    <property type="entry name" value="HOMEOBOX_1"/>
    <property type="match status" value="1"/>
</dbReference>
<dbReference type="GO" id="GO:0030182">
    <property type="term" value="P:neuron differentiation"/>
    <property type="evidence" value="ECO:0007669"/>
    <property type="project" value="TreeGrafter"/>
</dbReference>
<dbReference type="InterPro" id="IPR017970">
    <property type="entry name" value="Homeobox_CS"/>
</dbReference>
<dbReference type="AlphaFoldDB" id="A0A6F9DKJ4"/>
<dbReference type="GO" id="GO:0005634">
    <property type="term" value="C:nucleus"/>
    <property type="evidence" value="ECO:0007669"/>
    <property type="project" value="UniProtKB-SubCell"/>
</dbReference>
<name>A0A6F9DKJ4_9ASCI</name>
<dbReference type="SUPFAM" id="SSF57716">
    <property type="entry name" value="Glucocorticoid receptor-like (DNA-binding domain)"/>
    <property type="match status" value="2"/>
</dbReference>
<sequence length="590" mass="66110">MKNKMSSLINSIVPKNLGQQMNYTQNEKITTATDNGETTIVSRRNASTSDEIVSFYATGKLDEFLDQSDDEFAFHENEDGDDGIVLDGDDEGESLADLHYPSFLPTQRNKIPTHQESDAKPSVSYRNRNNKSENVVIASSLNSEFDDSGVGCNATEHETSSFDATEITSHLDSHTTNDVLFSLLSSETTFKAEIPKCTGCDSHIFDRYILKVQERPWHANCLKCSECGSQLTDKCFSRGNTVYCKEDFFRRHGTKCASCHQGIPPTEVVRRAQDNVYHLECFQCFMCQQELGTGDQFYLLDDNRLVCKKDYEQARARDIDVENGLKRPRTTITAKQLETLKIAYNQSSKPARHVREQLSAETGLDMRVVQVWFQNRRAKEKRLKKDNSRQRWGDFFRNASQNNSLHTPVPNINQKRHSHGSQSLSLVTDEKSEIDGSCMAHIPGNNSASVGVTLPCSSDPAQEFLVSYTPSHATYVTSNQACLSQLEDTKGPQLYSESESFRALYAITSTKNRSLKTGKRSETFEMANKSSQLVNGDGFTSANNLHFTSNYDSVRNESDGCSNSSAKSNISDISSSPTSWLGEFDQVQNF</sequence>
<evidence type="ECO:0000256" key="3">
    <source>
        <dbReference type="ARBA" id="ARBA00022737"/>
    </source>
</evidence>
<keyword evidence="8 9" id="KW-0539">Nucleus</keyword>
<dbReference type="PROSITE" id="PS00478">
    <property type="entry name" value="LIM_DOMAIN_1"/>
    <property type="match status" value="1"/>
</dbReference>
<dbReference type="GO" id="GO:0008270">
    <property type="term" value="F:zinc ion binding"/>
    <property type="evidence" value="ECO:0007669"/>
    <property type="project" value="InterPro"/>
</dbReference>
<feature type="domain" description="LIM zinc-binding" evidence="13">
    <location>
        <begin position="195"/>
        <end position="253"/>
    </location>
</feature>
<organism evidence="15">
    <name type="scientific">Phallusia mammillata</name>
    <dbReference type="NCBI Taxonomy" id="59560"/>
    <lineage>
        <taxon>Eukaryota</taxon>
        <taxon>Metazoa</taxon>
        <taxon>Chordata</taxon>
        <taxon>Tunicata</taxon>
        <taxon>Ascidiacea</taxon>
        <taxon>Phlebobranchia</taxon>
        <taxon>Ascidiidae</taxon>
        <taxon>Phallusia</taxon>
    </lineage>
</organism>
<dbReference type="Pfam" id="PF00412">
    <property type="entry name" value="LIM"/>
    <property type="match status" value="2"/>
</dbReference>
<dbReference type="CDD" id="cd09466">
    <property type="entry name" value="LIM1_Lhx3a"/>
    <property type="match status" value="1"/>
</dbReference>
<comment type="subcellular location">
    <subcellularLocation>
        <location evidence="1 9 11">Nucleus</location>
    </subcellularLocation>
</comment>
<dbReference type="CDD" id="cd00086">
    <property type="entry name" value="homeodomain"/>
    <property type="match status" value="1"/>
</dbReference>
<dbReference type="InterPro" id="IPR001356">
    <property type="entry name" value="HD"/>
</dbReference>
<dbReference type="PANTHER" id="PTHR24208:SF128">
    <property type="entry name" value="LIM3, ISOFORM G"/>
    <property type="match status" value="1"/>
</dbReference>
<proteinExistence type="evidence at transcript level"/>
<evidence type="ECO:0000313" key="15">
    <source>
        <dbReference type="EMBL" id="CAB3263425.1"/>
    </source>
</evidence>
<dbReference type="SMART" id="SM00389">
    <property type="entry name" value="HOX"/>
    <property type="match status" value="1"/>
</dbReference>
<dbReference type="FunFam" id="2.10.110.10:FF:000006">
    <property type="entry name" value="LIM homeobox transcription factor 1-beta"/>
    <property type="match status" value="1"/>
</dbReference>
<dbReference type="GO" id="GO:0000981">
    <property type="term" value="F:DNA-binding transcription factor activity, RNA polymerase II-specific"/>
    <property type="evidence" value="ECO:0007669"/>
    <property type="project" value="InterPro"/>
</dbReference>
<dbReference type="InterPro" id="IPR049594">
    <property type="entry name" value="Lhx3/4-like_LIM2"/>
</dbReference>
<feature type="region of interest" description="Disordered" evidence="12">
    <location>
        <begin position="399"/>
        <end position="418"/>
    </location>
</feature>
<dbReference type="InterPro" id="IPR009057">
    <property type="entry name" value="Homeodomain-like_sf"/>
</dbReference>
<feature type="domain" description="LIM zinc-binding" evidence="13">
    <location>
        <begin position="254"/>
        <end position="317"/>
    </location>
</feature>
<evidence type="ECO:0000256" key="1">
    <source>
        <dbReference type="ARBA" id="ARBA00004123"/>
    </source>
</evidence>
<feature type="region of interest" description="Disordered" evidence="12">
    <location>
        <begin position="104"/>
        <end position="127"/>
    </location>
</feature>
<evidence type="ECO:0000259" key="13">
    <source>
        <dbReference type="PROSITE" id="PS50023"/>
    </source>
</evidence>
<dbReference type="FunFam" id="1.10.10.60:FF:000219">
    <property type="entry name" value="LIM/homeobox protein Lhx3"/>
    <property type="match status" value="1"/>
</dbReference>
<dbReference type="SMART" id="SM00132">
    <property type="entry name" value="LIM"/>
    <property type="match status" value="2"/>
</dbReference>
<evidence type="ECO:0000256" key="7">
    <source>
        <dbReference type="ARBA" id="ARBA00023155"/>
    </source>
</evidence>
<dbReference type="FunFam" id="2.10.110.10:FF:000032">
    <property type="entry name" value="LIM/homeobox protein Lhx3"/>
    <property type="match status" value="1"/>
</dbReference>
<dbReference type="PANTHER" id="PTHR24208">
    <property type="entry name" value="LIM/HOMEOBOX PROTEIN LHX"/>
    <property type="match status" value="1"/>
</dbReference>
<evidence type="ECO:0000256" key="8">
    <source>
        <dbReference type="ARBA" id="ARBA00023242"/>
    </source>
</evidence>
<dbReference type="PROSITE" id="PS50023">
    <property type="entry name" value="LIM_DOMAIN_2"/>
    <property type="match status" value="2"/>
</dbReference>
<keyword evidence="4 10" id="KW-0862">Zinc</keyword>
<feature type="DNA-binding region" description="Homeobox" evidence="9">
    <location>
        <begin position="325"/>
        <end position="384"/>
    </location>
</feature>
<dbReference type="Gene3D" id="2.10.110.10">
    <property type="entry name" value="Cysteine Rich Protein"/>
    <property type="match status" value="2"/>
</dbReference>
<keyword evidence="6 9" id="KW-0238">DNA-binding</keyword>
<evidence type="ECO:0000256" key="11">
    <source>
        <dbReference type="RuleBase" id="RU000682"/>
    </source>
</evidence>
<dbReference type="EMBL" id="LR787563">
    <property type="protein sequence ID" value="CAB3263425.1"/>
    <property type="molecule type" value="mRNA"/>
</dbReference>
<protein>
    <submittedName>
        <fullName evidence="15">Lhx3 LIM/homeobox protein Lhx3a type 1</fullName>
    </submittedName>
</protein>
<gene>
    <name evidence="15" type="primary">Lhx3</name>
</gene>
<feature type="compositionally biased region" description="Polar residues" evidence="12">
    <location>
        <begin position="399"/>
        <end position="413"/>
    </location>
</feature>
<evidence type="ECO:0000256" key="10">
    <source>
        <dbReference type="PROSITE-ProRule" id="PRU00125"/>
    </source>
</evidence>
<dbReference type="CDD" id="cd09376">
    <property type="entry name" value="LIM2_Lhx3_Lhx4"/>
    <property type="match status" value="1"/>
</dbReference>
<dbReference type="SUPFAM" id="SSF46689">
    <property type="entry name" value="Homeodomain-like"/>
    <property type="match status" value="1"/>
</dbReference>
<evidence type="ECO:0000256" key="5">
    <source>
        <dbReference type="ARBA" id="ARBA00023038"/>
    </source>
</evidence>
<keyword evidence="2 10" id="KW-0479">Metal-binding</keyword>
<feature type="domain" description="Homeobox" evidence="14">
    <location>
        <begin position="323"/>
        <end position="383"/>
    </location>
</feature>
<dbReference type="Gene3D" id="1.10.10.60">
    <property type="entry name" value="Homeodomain-like"/>
    <property type="match status" value="1"/>
</dbReference>
<evidence type="ECO:0000256" key="12">
    <source>
        <dbReference type="SAM" id="MobiDB-lite"/>
    </source>
</evidence>
<dbReference type="InterPro" id="IPR050453">
    <property type="entry name" value="LIM_Homeobox_TF"/>
</dbReference>
<dbReference type="InterPro" id="IPR001781">
    <property type="entry name" value="Znf_LIM"/>
</dbReference>
<evidence type="ECO:0000256" key="9">
    <source>
        <dbReference type="PROSITE-ProRule" id="PRU00108"/>
    </source>
</evidence>
<evidence type="ECO:0000259" key="14">
    <source>
        <dbReference type="PROSITE" id="PS50071"/>
    </source>
</evidence>
<reference evidence="15" key="1">
    <citation type="submission" date="2020-04" db="EMBL/GenBank/DDBJ databases">
        <authorList>
            <person name="Neveu A P."/>
        </authorList>
    </citation>
    <scope>NUCLEOTIDE SEQUENCE</scope>
    <source>
        <tissue evidence="15">Whole embryo</tissue>
    </source>
</reference>
<dbReference type="GO" id="GO:0000977">
    <property type="term" value="F:RNA polymerase II transcription regulatory region sequence-specific DNA binding"/>
    <property type="evidence" value="ECO:0007669"/>
    <property type="project" value="TreeGrafter"/>
</dbReference>